<name>A0A225W809_9STRA</name>
<dbReference type="OrthoDB" id="128927at2759"/>
<dbReference type="InterPro" id="IPR031825">
    <property type="entry name" value="RXLR"/>
</dbReference>
<comment type="similarity">
    <text evidence="2 7">Belongs to the RxLR effector family.</text>
</comment>
<dbReference type="GO" id="GO:0046872">
    <property type="term" value="F:metal ion binding"/>
    <property type="evidence" value="ECO:0007669"/>
    <property type="project" value="UniProtKB-KW"/>
</dbReference>
<dbReference type="InterPro" id="IPR000086">
    <property type="entry name" value="NUDIX_hydrolase_dom"/>
</dbReference>
<dbReference type="GO" id="GO:0016787">
    <property type="term" value="F:hydrolase activity"/>
    <property type="evidence" value="ECO:0007669"/>
    <property type="project" value="UniProtKB-KW"/>
</dbReference>
<evidence type="ECO:0000256" key="5">
    <source>
        <dbReference type="ARBA" id="ARBA00022729"/>
    </source>
</evidence>
<sequence length="318" mass="35800">MRVSLLVALVTFVSVASGIPSSKNTGINKVEVDVERLVRKLATTPHKVKRSLRQHDFKELNRPDSADEERAIADKVDDIVRKADDIVGNVNKIPKNLNTAVEKAVLTADDLAAVAKNVAKYPKNLSPATMKQIQKIEELRLKDVATYSKESGRSMRRVIEPFDGMKVAPKEYLVSNHGRELQRYSEDGSKRLLSSAVVSRPQELGGGDVLLISSSNPTKNDWLLPKGGWDMGEDIQTAAWREVIEEGGVKAKDLSRVDKLSDDKHIYYLYKMKADKVYDDWAESVRYRLWVSYDDAMELLEKRPKMVEMVEKAKAADK</sequence>
<evidence type="ECO:0000256" key="1">
    <source>
        <dbReference type="ARBA" id="ARBA00004613"/>
    </source>
</evidence>
<dbReference type="InterPro" id="IPR020084">
    <property type="entry name" value="NUDIX_hydrolase_CS"/>
</dbReference>
<dbReference type="PANTHER" id="PTHR12629:SF0">
    <property type="entry name" value="DIPHOSPHOINOSITOL-POLYPHOSPHATE DIPHOSPHATASE"/>
    <property type="match status" value="1"/>
</dbReference>
<evidence type="ECO:0000313" key="9">
    <source>
        <dbReference type="EMBL" id="OWZ12980.1"/>
    </source>
</evidence>
<keyword evidence="6" id="KW-0378">Hydrolase</keyword>
<dbReference type="InterPro" id="IPR015797">
    <property type="entry name" value="NUDIX_hydrolase-like_dom_sf"/>
</dbReference>
<comment type="subcellular location">
    <subcellularLocation>
        <location evidence="1 7">Secreted</location>
    </subcellularLocation>
</comment>
<dbReference type="Proteomes" id="UP000198211">
    <property type="component" value="Unassembled WGS sequence"/>
</dbReference>
<comment type="caution">
    <text evidence="9">The sequence shown here is derived from an EMBL/GenBank/DDBJ whole genome shotgun (WGS) entry which is preliminary data.</text>
</comment>
<feature type="chain" id="PRO_5044959582" description="RxLR effector protein" evidence="7">
    <location>
        <begin position="19"/>
        <end position="318"/>
    </location>
</feature>
<evidence type="ECO:0000256" key="3">
    <source>
        <dbReference type="ARBA" id="ARBA00022525"/>
    </source>
</evidence>
<keyword evidence="5 7" id="KW-0732">Signal</keyword>
<dbReference type="GO" id="GO:0005634">
    <property type="term" value="C:nucleus"/>
    <property type="evidence" value="ECO:0007669"/>
    <property type="project" value="TreeGrafter"/>
</dbReference>
<dbReference type="Pfam" id="PF16810">
    <property type="entry name" value="RXLR"/>
    <property type="match status" value="1"/>
</dbReference>
<feature type="domain" description="Nudix hydrolase" evidence="8">
    <location>
        <begin position="189"/>
        <end position="314"/>
    </location>
</feature>
<proteinExistence type="inferred from homology"/>
<feature type="signal peptide" evidence="7">
    <location>
        <begin position="1"/>
        <end position="18"/>
    </location>
</feature>
<evidence type="ECO:0000256" key="7">
    <source>
        <dbReference type="RuleBase" id="RU367124"/>
    </source>
</evidence>
<dbReference type="PROSITE" id="PS51462">
    <property type="entry name" value="NUDIX"/>
    <property type="match status" value="1"/>
</dbReference>
<dbReference type="Gene3D" id="3.90.79.10">
    <property type="entry name" value="Nucleoside Triphosphate Pyrophosphohydrolase"/>
    <property type="match status" value="1"/>
</dbReference>
<gene>
    <name evidence="9" type="ORF">PHMEG_00013774</name>
</gene>
<evidence type="ECO:0000259" key="8">
    <source>
        <dbReference type="PROSITE" id="PS51462"/>
    </source>
</evidence>
<comment type="domain">
    <text evidence="7">The RxLR-dEER motif acts to carry the protein into the host cell cytoplasm through binding to cell surface phosphatidylinositol-3-phosphate.</text>
</comment>
<keyword evidence="10" id="KW-1185">Reference proteome</keyword>
<protein>
    <recommendedName>
        <fullName evidence="7">RxLR effector protein</fullName>
    </recommendedName>
</protein>
<evidence type="ECO:0000256" key="4">
    <source>
        <dbReference type="ARBA" id="ARBA00022723"/>
    </source>
</evidence>
<dbReference type="STRING" id="4795.A0A225W809"/>
<evidence type="ECO:0000313" key="10">
    <source>
        <dbReference type="Proteomes" id="UP000198211"/>
    </source>
</evidence>
<accession>A0A225W809</accession>
<evidence type="ECO:0000256" key="6">
    <source>
        <dbReference type="ARBA" id="ARBA00022801"/>
    </source>
</evidence>
<reference evidence="10" key="1">
    <citation type="submission" date="2017-03" db="EMBL/GenBank/DDBJ databases">
        <title>Phytopthora megakarya and P. palmivora, two closely related causual agents of cacao black pod achieved similar genome size and gene model numbers by different mechanisms.</title>
        <authorList>
            <person name="Ali S."/>
            <person name="Shao J."/>
            <person name="Larry D.J."/>
            <person name="Kronmiller B."/>
            <person name="Shen D."/>
            <person name="Strem M.D."/>
            <person name="Melnick R.L."/>
            <person name="Guiltinan M.J."/>
            <person name="Tyler B.M."/>
            <person name="Meinhardt L.W."/>
            <person name="Bailey B.A."/>
        </authorList>
    </citation>
    <scope>NUCLEOTIDE SEQUENCE [LARGE SCALE GENOMIC DNA]</scope>
    <source>
        <strain evidence="10">zdho120</strain>
    </source>
</reference>
<evidence type="ECO:0000256" key="2">
    <source>
        <dbReference type="ARBA" id="ARBA00010400"/>
    </source>
</evidence>
<dbReference type="Pfam" id="PF00293">
    <property type="entry name" value="NUDIX"/>
    <property type="match status" value="1"/>
</dbReference>
<keyword evidence="4" id="KW-0479">Metal-binding</keyword>
<dbReference type="PROSITE" id="PS00893">
    <property type="entry name" value="NUDIX_BOX"/>
    <property type="match status" value="1"/>
</dbReference>
<dbReference type="EMBL" id="NBNE01001701">
    <property type="protein sequence ID" value="OWZ12980.1"/>
    <property type="molecule type" value="Genomic_DNA"/>
</dbReference>
<keyword evidence="3 7" id="KW-0964">Secreted</keyword>
<dbReference type="SUPFAM" id="SSF55811">
    <property type="entry name" value="Nudix"/>
    <property type="match status" value="1"/>
</dbReference>
<comment type="function">
    <text evidence="7">Effector that suppresses plant defense responses during pathogen infection.</text>
</comment>
<dbReference type="AlphaFoldDB" id="A0A225W809"/>
<organism evidence="9 10">
    <name type="scientific">Phytophthora megakarya</name>
    <dbReference type="NCBI Taxonomy" id="4795"/>
    <lineage>
        <taxon>Eukaryota</taxon>
        <taxon>Sar</taxon>
        <taxon>Stramenopiles</taxon>
        <taxon>Oomycota</taxon>
        <taxon>Peronosporomycetes</taxon>
        <taxon>Peronosporales</taxon>
        <taxon>Peronosporaceae</taxon>
        <taxon>Phytophthora</taxon>
    </lineage>
</organism>
<dbReference type="PANTHER" id="PTHR12629">
    <property type="entry name" value="DIPHOSPHOINOSITOL POLYPHOSPHATE PHOSPHOHYDROLASE"/>
    <property type="match status" value="1"/>
</dbReference>
<dbReference type="GO" id="GO:0005737">
    <property type="term" value="C:cytoplasm"/>
    <property type="evidence" value="ECO:0007669"/>
    <property type="project" value="TreeGrafter"/>
</dbReference>